<dbReference type="AlphaFoldDB" id="A0AAE3H6F0"/>
<keyword evidence="2" id="KW-1185">Reference proteome</keyword>
<dbReference type="Proteomes" id="UP001204144">
    <property type="component" value="Unassembled WGS sequence"/>
</dbReference>
<proteinExistence type="predicted"/>
<accession>A0AAE3H6F0</accession>
<evidence type="ECO:0000313" key="1">
    <source>
        <dbReference type="EMBL" id="MCP9765707.1"/>
    </source>
</evidence>
<dbReference type="Pfam" id="PF04255">
    <property type="entry name" value="DUF433"/>
    <property type="match status" value="1"/>
</dbReference>
<protein>
    <submittedName>
        <fullName evidence="1">DUF433 domain-containing protein</fullName>
    </submittedName>
</protein>
<dbReference type="PANTHER" id="PTHR34849">
    <property type="entry name" value="SSL5025 PROTEIN"/>
    <property type="match status" value="1"/>
</dbReference>
<dbReference type="RefSeq" id="WP_255039421.1">
    <property type="nucleotide sequence ID" value="NZ_RJUF01000187.1"/>
</dbReference>
<reference evidence="1 2" key="1">
    <citation type="submission" date="2018-11" db="EMBL/GenBank/DDBJ databases">
        <title>Novel bacteria species description.</title>
        <authorList>
            <person name="Han J.-H."/>
        </authorList>
    </citation>
    <scope>NUCLEOTIDE SEQUENCE [LARGE SCALE GENOMIC DNA]</scope>
    <source>
        <strain evidence="1 2">KCTC23259</strain>
    </source>
</reference>
<comment type="caution">
    <text evidence="1">The sequence shown here is derived from an EMBL/GenBank/DDBJ whole genome shotgun (WGS) entry which is preliminary data.</text>
</comment>
<organism evidence="1 2">
    <name type="scientific">Lacihabitans soyangensis</name>
    <dbReference type="NCBI Taxonomy" id="869394"/>
    <lineage>
        <taxon>Bacteria</taxon>
        <taxon>Pseudomonadati</taxon>
        <taxon>Bacteroidota</taxon>
        <taxon>Cytophagia</taxon>
        <taxon>Cytophagales</taxon>
        <taxon>Leadbetterellaceae</taxon>
        <taxon>Lacihabitans</taxon>
    </lineage>
</organism>
<name>A0AAE3H6F0_9BACT</name>
<evidence type="ECO:0000313" key="2">
    <source>
        <dbReference type="Proteomes" id="UP001204144"/>
    </source>
</evidence>
<sequence>MDNYLERITLDKEICGGKPTIRKMRFTVSQMLELLASGMSHSEVLKDYPFLQEEDIQACLQFAAQIANAKSLIPSHAA</sequence>
<dbReference type="PANTHER" id="PTHR34849:SF3">
    <property type="entry name" value="SSR2962 PROTEIN"/>
    <property type="match status" value="1"/>
</dbReference>
<dbReference type="InterPro" id="IPR007367">
    <property type="entry name" value="DUF433"/>
</dbReference>
<dbReference type="SUPFAM" id="SSF46689">
    <property type="entry name" value="Homeodomain-like"/>
    <property type="match status" value="1"/>
</dbReference>
<dbReference type="InterPro" id="IPR009057">
    <property type="entry name" value="Homeodomain-like_sf"/>
</dbReference>
<gene>
    <name evidence="1" type="ORF">EGI31_22455</name>
</gene>
<dbReference type="InterPro" id="IPR036388">
    <property type="entry name" value="WH-like_DNA-bd_sf"/>
</dbReference>
<dbReference type="EMBL" id="RJUF01000187">
    <property type="protein sequence ID" value="MCP9765707.1"/>
    <property type="molecule type" value="Genomic_DNA"/>
</dbReference>
<dbReference type="Gene3D" id="1.10.10.10">
    <property type="entry name" value="Winged helix-like DNA-binding domain superfamily/Winged helix DNA-binding domain"/>
    <property type="match status" value="1"/>
</dbReference>